<comment type="similarity">
    <text evidence="3 11">Belongs to the disproportionating enzyme family.</text>
</comment>
<keyword evidence="5 11" id="KW-0328">Glycosyltransferase</keyword>
<dbReference type="InterPro" id="IPR017853">
    <property type="entry name" value="GH"/>
</dbReference>
<dbReference type="EMBL" id="JAMFTS010000005">
    <property type="protein sequence ID" value="KAJ4753406.1"/>
    <property type="molecule type" value="Genomic_DNA"/>
</dbReference>
<evidence type="ECO:0000313" key="13">
    <source>
        <dbReference type="Proteomes" id="UP001140206"/>
    </source>
</evidence>
<dbReference type="GO" id="GO:0005975">
    <property type="term" value="P:carbohydrate metabolic process"/>
    <property type="evidence" value="ECO:0007669"/>
    <property type="project" value="InterPro"/>
</dbReference>
<dbReference type="PANTHER" id="PTHR32438:SF5">
    <property type="entry name" value="4-ALPHA-GLUCANOTRANSFERASE DPE1, CHLOROPLASTIC_AMYLOPLASTIC"/>
    <property type="match status" value="1"/>
</dbReference>
<dbReference type="SUPFAM" id="SSF51445">
    <property type="entry name" value="(Trans)glycosidases"/>
    <property type="match status" value="1"/>
</dbReference>
<keyword evidence="7" id="KW-0035">Amyloplast</keyword>
<evidence type="ECO:0000256" key="3">
    <source>
        <dbReference type="ARBA" id="ARBA00005684"/>
    </source>
</evidence>
<organism evidence="12 13">
    <name type="scientific">Rhynchospora pubera</name>
    <dbReference type="NCBI Taxonomy" id="906938"/>
    <lineage>
        <taxon>Eukaryota</taxon>
        <taxon>Viridiplantae</taxon>
        <taxon>Streptophyta</taxon>
        <taxon>Embryophyta</taxon>
        <taxon>Tracheophyta</taxon>
        <taxon>Spermatophyta</taxon>
        <taxon>Magnoliopsida</taxon>
        <taxon>Liliopsida</taxon>
        <taxon>Poales</taxon>
        <taxon>Cyperaceae</taxon>
        <taxon>Cyperoideae</taxon>
        <taxon>Rhynchosporeae</taxon>
        <taxon>Rhynchospora</taxon>
    </lineage>
</organism>
<name>A0AAV8CDX1_9POAL</name>
<evidence type="ECO:0000256" key="11">
    <source>
        <dbReference type="RuleBase" id="RU361207"/>
    </source>
</evidence>
<reference evidence="12" key="1">
    <citation type="submission" date="2022-08" db="EMBL/GenBank/DDBJ databases">
        <authorList>
            <person name="Marques A."/>
        </authorList>
    </citation>
    <scope>NUCLEOTIDE SEQUENCE</scope>
    <source>
        <strain evidence="12">RhyPub2mFocal</strain>
        <tissue evidence="12">Leaves</tissue>
    </source>
</reference>
<accession>A0AAV8CDX1</accession>
<evidence type="ECO:0000256" key="1">
    <source>
        <dbReference type="ARBA" id="ARBA00000439"/>
    </source>
</evidence>
<proteinExistence type="inferred from homology"/>
<comment type="catalytic activity">
    <reaction evidence="1 11">
        <text>Transfers a segment of a (1-&gt;4)-alpha-D-glucan to a new position in an acceptor, which may be glucose or a (1-&gt;4)-alpha-D-glucan.</text>
        <dbReference type="EC" id="2.4.1.25"/>
    </reaction>
</comment>
<dbReference type="PANTHER" id="PTHR32438">
    <property type="entry name" value="4-ALPHA-GLUCANOTRANSFERASE DPE1, CHLOROPLASTIC/AMYLOPLASTIC"/>
    <property type="match status" value="1"/>
</dbReference>
<dbReference type="FunFam" id="3.20.20.80:FF:000193">
    <property type="entry name" value="4-alpha-glucanotransferase, chloroplastic/amyloplastic"/>
    <property type="match status" value="1"/>
</dbReference>
<evidence type="ECO:0000256" key="8">
    <source>
        <dbReference type="ARBA" id="ARBA00023277"/>
    </source>
</evidence>
<keyword evidence="6 11" id="KW-0808">Transferase</keyword>
<dbReference type="AlphaFoldDB" id="A0AAV8CDX1"/>
<comment type="caution">
    <text evidence="12">The sequence shown here is derived from an EMBL/GenBank/DDBJ whole genome shotgun (WGS) entry which is preliminary data.</text>
</comment>
<dbReference type="NCBIfam" id="NF011080">
    <property type="entry name" value="PRK14508.1-3"/>
    <property type="match status" value="1"/>
</dbReference>
<keyword evidence="7" id="KW-0934">Plastid</keyword>
<dbReference type="Proteomes" id="UP001140206">
    <property type="component" value="Chromosome 5"/>
</dbReference>
<evidence type="ECO:0000256" key="9">
    <source>
        <dbReference type="ARBA" id="ARBA00031423"/>
    </source>
</evidence>
<evidence type="ECO:0000256" key="5">
    <source>
        <dbReference type="ARBA" id="ARBA00022676"/>
    </source>
</evidence>
<evidence type="ECO:0000256" key="6">
    <source>
        <dbReference type="ARBA" id="ARBA00022679"/>
    </source>
</evidence>
<protein>
    <recommendedName>
        <fullName evidence="4 11">4-alpha-glucanotransferase</fullName>
        <ecNumber evidence="4 11">2.4.1.25</ecNumber>
    </recommendedName>
    <alternativeName>
        <fullName evidence="9 11">Amylomaltase</fullName>
    </alternativeName>
    <alternativeName>
        <fullName evidence="10 11">Disproportionating enzyme</fullName>
    </alternativeName>
</protein>
<dbReference type="Gene3D" id="3.20.20.80">
    <property type="entry name" value="Glycosidases"/>
    <property type="match status" value="1"/>
</dbReference>
<gene>
    <name evidence="12" type="ORF">LUZ62_087811</name>
</gene>
<dbReference type="Pfam" id="PF02446">
    <property type="entry name" value="Glyco_hydro_77"/>
    <property type="match status" value="1"/>
</dbReference>
<sequence length="661" mass="73836">MSLLDRPLTPSRNLLLPRPYLLRMGIASGNFKRCKEIRDISVIIHGSVSLYLQLKGVRKAIPVISSLSTLSTSIFSQKKKMILSSSSLLLSPKPIALLISPSPQSISCKCMAHPTSPPFRSCAASTRRISAVASADPAAVLTGEDLPEDYDRWLPVPDPSCRRRAGVLLHPTSLRGPHGIGDLGDEALRFLDWLHSSGCSVWQVLPLVPPGRKSREDGSPYSGQDANCGNTLLISLEELVKDGLLTEAELPNPNDAEHVDFETVAGIKDPLVAKAAERLLSTKGELKNQLEVFRKDPTISGWLEDAALFAAIDNSIDTISWYEWPEPLKNRHLGALEEIYQNKKDFIDIFVAQQFLFQKQWQRIRSYAHKLGISIMGDMPIYVGYHSADVWANKTSFLLDRNGFPTLVSGVPPDAFSETGQLWGSPLYDWKAMEGDGYTWWIQRIKRAIDLYDEFRIDHFRGLAGFWAVPAEAKVAMDGSWKAGPRKAFFDALFRAVGKIKIIAEDLGVITEDVVQLRKDIGAPGMSILQFAFGGDSGNPYLLHNHEADQVVYTGTHDNDTVLGWWEHLSDEEKNIVRKYLSFDCEQNISWKFIEAAVSSVAQTAIFPMQDILSLGSSARMNIPATQLGNWRWRMPSYLSFDCLKSESARLREILTMFNRI</sequence>
<dbReference type="NCBIfam" id="TIGR00217">
    <property type="entry name" value="malQ"/>
    <property type="match status" value="1"/>
</dbReference>
<evidence type="ECO:0000256" key="10">
    <source>
        <dbReference type="ARBA" id="ARBA00031501"/>
    </source>
</evidence>
<dbReference type="EC" id="2.4.1.25" evidence="4 11"/>
<keyword evidence="13" id="KW-1185">Reference proteome</keyword>
<comment type="subcellular location">
    <subcellularLocation>
        <location evidence="2">Plastid</location>
        <location evidence="2">Amyloplast</location>
    </subcellularLocation>
</comment>
<evidence type="ECO:0000313" key="12">
    <source>
        <dbReference type="EMBL" id="KAJ4753406.1"/>
    </source>
</evidence>
<evidence type="ECO:0000256" key="7">
    <source>
        <dbReference type="ARBA" id="ARBA00023234"/>
    </source>
</evidence>
<dbReference type="InterPro" id="IPR003385">
    <property type="entry name" value="Glyco_hydro_77"/>
</dbReference>
<evidence type="ECO:0000256" key="4">
    <source>
        <dbReference type="ARBA" id="ARBA00012560"/>
    </source>
</evidence>
<dbReference type="GO" id="GO:0009501">
    <property type="term" value="C:amyloplast"/>
    <property type="evidence" value="ECO:0007669"/>
    <property type="project" value="UniProtKB-SubCell"/>
</dbReference>
<evidence type="ECO:0000256" key="2">
    <source>
        <dbReference type="ARBA" id="ARBA00004602"/>
    </source>
</evidence>
<dbReference type="GO" id="GO:0004134">
    <property type="term" value="F:4-alpha-glucanotransferase activity"/>
    <property type="evidence" value="ECO:0007669"/>
    <property type="project" value="UniProtKB-EC"/>
</dbReference>
<keyword evidence="8 11" id="KW-0119">Carbohydrate metabolism</keyword>